<sequence length="134" mass="14621">MVDVVQKSMNMIEALNDAQQDAKVFRNHCHDISACTNQLFPVVVSAQRNIQDLSKQPGVSEAFTKLNTNMEQALAVLRKCGTMGMIEKLADQGETKRILQSILADLQSTSREAVTLLSQLLKAKQTSDGSSPAS</sequence>
<name>A0ABD3G9T7_9MARC</name>
<protein>
    <recommendedName>
        <fullName evidence="1">DUF7792 domain-containing protein</fullName>
    </recommendedName>
</protein>
<dbReference type="InterPro" id="IPR056694">
    <property type="entry name" value="DUF7792"/>
</dbReference>
<gene>
    <name evidence="2" type="ORF">R1sor_025294</name>
</gene>
<dbReference type="InterPro" id="IPR036537">
    <property type="entry name" value="Adaptor_Cbl_N_dom_sf"/>
</dbReference>
<comment type="caution">
    <text evidence="2">The sequence shown here is derived from an EMBL/GenBank/DDBJ whole genome shotgun (WGS) entry which is preliminary data.</text>
</comment>
<feature type="domain" description="DUF7792" evidence="1">
    <location>
        <begin position="4"/>
        <end position="93"/>
    </location>
</feature>
<evidence type="ECO:0000313" key="2">
    <source>
        <dbReference type="EMBL" id="KAL3675346.1"/>
    </source>
</evidence>
<evidence type="ECO:0000259" key="1">
    <source>
        <dbReference type="Pfam" id="PF25055"/>
    </source>
</evidence>
<dbReference type="Gene3D" id="1.20.930.20">
    <property type="entry name" value="Adaptor protein Cbl, N-terminal domain"/>
    <property type="match status" value="1"/>
</dbReference>
<dbReference type="Proteomes" id="UP001633002">
    <property type="component" value="Unassembled WGS sequence"/>
</dbReference>
<dbReference type="EMBL" id="JBJQOH010000008">
    <property type="protein sequence ID" value="KAL3675346.1"/>
    <property type="molecule type" value="Genomic_DNA"/>
</dbReference>
<dbReference type="AlphaFoldDB" id="A0ABD3G9T7"/>
<keyword evidence="3" id="KW-1185">Reference proteome</keyword>
<reference evidence="2 3" key="1">
    <citation type="submission" date="2024-09" db="EMBL/GenBank/DDBJ databases">
        <title>Chromosome-scale assembly of Riccia sorocarpa.</title>
        <authorList>
            <person name="Paukszto L."/>
        </authorList>
    </citation>
    <scope>NUCLEOTIDE SEQUENCE [LARGE SCALE GENOMIC DNA]</scope>
    <source>
        <strain evidence="2">LP-2024</strain>
        <tissue evidence="2">Aerial parts of the thallus</tissue>
    </source>
</reference>
<accession>A0ABD3G9T7</accession>
<evidence type="ECO:0000313" key="3">
    <source>
        <dbReference type="Proteomes" id="UP001633002"/>
    </source>
</evidence>
<proteinExistence type="predicted"/>
<dbReference type="Pfam" id="PF25055">
    <property type="entry name" value="DUF7792"/>
    <property type="match status" value="1"/>
</dbReference>
<organism evidence="2 3">
    <name type="scientific">Riccia sorocarpa</name>
    <dbReference type="NCBI Taxonomy" id="122646"/>
    <lineage>
        <taxon>Eukaryota</taxon>
        <taxon>Viridiplantae</taxon>
        <taxon>Streptophyta</taxon>
        <taxon>Embryophyta</taxon>
        <taxon>Marchantiophyta</taxon>
        <taxon>Marchantiopsida</taxon>
        <taxon>Marchantiidae</taxon>
        <taxon>Marchantiales</taxon>
        <taxon>Ricciaceae</taxon>
        <taxon>Riccia</taxon>
    </lineage>
</organism>